<evidence type="ECO:0000256" key="8">
    <source>
        <dbReference type="ARBA" id="ARBA00023077"/>
    </source>
</evidence>
<keyword evidence="13" id="KW-0732">Signal</keyword>
<dbReference type="EMBL" id="CP000927">
    <property type="protein sequence ID" value="ABZ69618.1"/>
    <property type="molecule type" value="Genomic_DNA"/>
</dbReference>
<keyword evidence="7" id="KW-0406">Ion transport</keyword>
<keyword evidence="2 11" id="KW-0813">Transport</keyword>
<dbReference type="PANTHER" id="PTHR32552:SF81">
    <property type="entry name" value="TONB-DEPENDENT OUTER MEMBRANE RECEPTOR"/>
    <property type="match status" value="1"/>
</dbReference>
<dbReference type="PANTHER" id="PTHR32552">
    <property type="entry name" value="FERRICHROME IRON RECEPTOR-RELATED"/>
    <property type="match status" value="1"/>
</dbReference>
<dbReference type="InterPro" id="IPR000531">
    <property type="entry name" value="Beta-barrel_TonB"/>
</dbReference>
<gene>
    <name evidence="16" type="ordered locus">Caul_0484</name>
</gene>
<evidence type="ECO:0000256" key="4">
    <source>
        <dbReference type="ARBA" id="ARBA00022496"/>
    </source>
</evidence>
<reference evidence="16" key="1">
    <citation type="submission" date="2008-01" db="EMBL/GenBank/DDBJ databases">
        <title>Complete sequence of chromosome of Caulobacter sp. K31.</title>
        <authorList>
            <consortium name="US DOE Joint Genome Institute"/>
            <person name="Copeland A."/>
            <person name="Lucas S."/>
            <person name="Lapidus A."/>
            <person name="Barry K."/>
            <person name="Glavina del Rio T."/>
            <person name="Dalin E."/>
            <person name="Tice H."/>
            <person name="Pitluck S."/>
            <person name="Bruce D."/>
            <person name="Goodwin L."/>
            <person name="Thompson L.S."/>
            <person name="Brettin T."/>
            <person name="Detter J.C."/>
            <person name="Han C."/>
            <person name="Schmutz J."/>
            <person name="Larimer F."/>
            <person name="Land M."/>
            <person name="Hauser L."/>
            <person name="Kyrpides N."/>
            <person name="Kim E."/>
            <person name="Stephens C."/>
            <person name="Richardson P."/>
        </authorList>
    </citation>
    <scope>NUCLEOTIDE SEQUENCE [LARGE SCALE GENOMIC DNA]</scope>
    <source>
        <strain evidence="16">K31</strain>
    </source>
</reference>
<dbReference type="InterPro" id="IPR039426">
    <property type="entry name" value="TonB-dep_rcpt-like"/>
</dbReference>
<evidence type="ECO:0000256" key="2">
    <source>
        <dbReference type="ARBA" id="ARBA00022448"/>
    </source>
</evidence>
<keyword evidence="10 11" id="KW-0998">Cell outer membrane</keyword>
<dbReference type="Pfam" id="PF00593">
    <property type="entry name" value="TonB_dep_Rec_b-barrel"/>
    <property type="match status" value="1"/>
</dbReference>
<evidence type="ECO:0000256" key="3">
    <source>
        <dbReference type="ARBA" id="ARBA00022452"/>
    </source>
</evidence>
<proteinExistence type="inferred from homology"/>
<evidence type="ECO:0000256" key="12">
    <source>
        <dbReference type="RuleBase" id="RU003357"/>
    </source>
</evidence>
<dbReference type="OrthoDB" id="7413795at2"/>
<evidence type="ECO:0000313" key="16">
    <source>
        <dbReference type="EMBL" id="ABZ69618.1"/>
    </source>
</evidence>
<keyword evidence="5 11" id="KW-0812">Transmembrane</keyword>
<keyword evidence="3 11" id="KW-1134">Transmembrane beta strand</keyword>
<evidence type="ECO:0000256" key="1">
    <source>
        <dbReference type="ARBA" id="ARBA00004571"/>
    </source>
</evidence>
<evidence type="ECO:0000256" key="6">
    <source>
        <dbReference type="ARBA" id="ARBA00023004"/>
    </source>
</evidence>
<comment type="similarity">
    <text evidence="11 12">Belongs to the TonB-dependent receptor family.</text>
</comment>
<evidence type="ECO:0000256" key="5">
    <source>
        <dbReference type="ARBA" id="ARBA00022692"/>
    </source>
</evidence>
<keyword evidence="6" id="KW-0408">Iron</keyword>
<dbReference type="HOGENOM" id="CLU_008287_15_0_5"/>
<dbReference type="eggNOG" id="COG4772">
    <property type="taxonomic scope" value="Bacteria"/>
</dbReference>
<dbReference type="KEGG" id="cak:Caul_0484"/>
<name>B0T6K1_CAUSK</name>
<keyword evidence="4" id="KW-0410">Iron transport</keyword>
<dbReference type="SUPFAM" id="SSF56935">
    <property type="entry name" value="Porins"/>
    <property type="match status" value="1"/>
</dbReference>
<dbReference type="STRING" id="366602.Caul_0484"/>
<dbReference type="PROSITE" id="PS52016">
    <property type="entry name" value="TONB_DEPENDENT_REC_3"/>
    <property type="match status" value="1"/>
</dbReference>
<feature type="chain" id="PRO_5002753414" evidence="13">
    <location>
        <begin position="25"/>
        <end position="723"/>
    </location>
</feature>
<evidence type="ECO:0000256" key="7">
    <source>
        <dbReference type="ARBA" id="ARBA00023065"/>
    </source>
</evidence>
<evidence type="ECO:0000256" key="10">
    <source>
        <dbReference type="ARBA" id="ARBA00023237"/>
    </source>
</evidence>
<dbReference type="AlphaFoldDB" id="B0T6K1"/>
<accession>B0T6K1</accession>
<comment type="subcellular location">
    <subcellularLocation>
        <location evidence="1 11">Cell outer membrane</location>
        <topology evidence="1 11">Multi-pass membrane protein</topology>
    </subcellularLocation>
</comment>
<sequence precursor="true">MNARYVLLASSGVLALALASTAVAQTTPAPSEAFALDEVVVTAQKRSENLQDVPLTLSVFGAKEIEQARIVQVQDVANRTPGLNFDTFPSSQPRPTLRGIGSSDRGAAGDPSVSVFIDEVYYGRPSAVAFDAFDVERIEVLKGPQGTLLGKNVVGGALSIINRKPQADGFDAGASVTVGNYSRLEGAGFVNAPLADGKAAVRLSLSSRNHDGYTRNAYAGGRAEDQATDSGRLQLLLQPNDAFSAILAVDGTRDRGNSDARHAVQVDPSVPASALWRIKGQRDEYYAENNGRNDRDTWGVRANLNWDLSAFALTYVGSYRELTYHYAEDFDGGNPTLYALNFRGGQDEKSSFYSHELRASALPSSKLRWVVGAYYFGADTQRTDSLLADIKSRPTPPATYAAKDLFHQDAQTDSWALFVDATWPVTDQINVFGGLRYSKDQKDYALNNLDSTALLRAATRYSIDASHDWDKLTWRLGGDFSPSDNVMLYGVVSTGFKSGGYQDTPSTATSATTPFNPENATLYELGAKTTLLDRRLTWNTSIYQTDYKDLQVRSTRGFDTITTNAGSARIRGLETSLDARLGERLRVAASYAYTDGKFLNLVDRGQDRSGNHMTRSPKHKVTLSPSYAQPLSSGARLTGAVDLAYETKIWDDIDNNPITVRKPKLLADGRVVYDSAGGHWNLSVWGKNLTDRLYRTHQVVFQGADLATFGAPRTFGATLNWKY</sequence>
<feature type="domain" description="TonB-dependent receptor-like beta-barrel" evidence="14">
    <location>
        <begin position="270"/>
        <end position="689"/>
    </location>
</feature>
<evidence type="ECO:0000256" key="13">
    <source>
        <dbReference type="SAM" id="SignalP"/>
    </source>
</evidence>
<feature type="signal peptide" evidence="13">
    <location>
        <begin position="1"/>
        <end position="24"/>
    </location>
</feature>
<dbReference type="GO" id="GO:0006826">
    <property type="term" value="P:iron ion transport"/>
    <property type="evidence" value="ECO:0007669"/>
    <property type="project" value="UniProtKB-KW"/>
</dbReference>
<evidence type="ECO:0000259" key="14">
    <source>
        <dbReference type="Pfam" id="PF00593"/>
    </source>
</evidence>
<dbReference type="GO" id="GO:0009279">
    <property type="term" value="C:cell outer membrane"/>
    <property type="evidence" value="ECO:0007669"/>
    <property type="project" value="UniProtKB-SubCell"/>
</dbReference>
<keyword evidence="8 12" id="KW-0798">TonB box</keyword>
<evidence type="ECO:0000256" key="11">
    <source>
        <dbReference type="PROSITE-ProRule" id="PRU01360"/>
    </source>
</evidence>
<keyword evidence="16" id="KW-0675">Receptor</keyword>
<dbReference type="InterPro" id="IPR036942">
    <property type="entry name" value="Beta-barrel_TonB_sf"/>
</dbReference>
<dbReference type="Gene3D" id="2.40.170.20">
    <property type="entry name" value="TonB-dependent receptor, beta-barrel domain"/>
    <property type="match status" value="1"/>
</dbReference>
<dbReference type="InterPro" id="IPR012910">
    <property type="entry name" value="Plug_dom"/>
</dbReference>
<dbReference type="Pfam" id="PF07715">
    <property type="entry name" value="Plug"/>
    <property type="match status" value="1"/>
</dbReference>
<protein>
    <submittedName>
        <fullName evidence="16">TonB-dependent receptor</fullName>
    </submittedName>
</protein>
<feature type="domain" description="TonB-dependent receptor plug" evidence="15">
    <location>
        <begin position="50"/>
        <end position="157"/>
    </location>
</feature>
<keyword evidence="9 11" id="KW-0472">Membrane</keyword>
<organism evidence="16">
    <name type="scientific">Caulobacter sp. (strain K31)</name>
    <dbReference type="NCBI Taxonomy" id="366602"/>
    <lineage>
        <taxon>Bacteria</taxon>
        <taxon>Pseudomonadati</taxon>
        <taxon>Pseudomonadota</taxon>
        <taxon>Alphaproteobacteria</taxon>
        <taxon>Caulobacterales</taxon>
        <taxon>Caulobacteraceae</taxon>
        <taxon>Caulobacter</taxon>
    </lineage>
</organism>
<evidence type="ECO:0000256" key="9">
    <source>
        <dbReference type="ARBA" id="ARBA00023136"/>
    </source>
</evidence>
<dbReference type="CDD" id="cd01347">
    <property type="entry name" value="ligand_gated_channel"/>
    <property type="match status" value="1"/>
</dbReference>
<evidence type="ECO:0000259" key="15">
    <source>
        <dbReference type="Pfam" id="PF07715"/>
    </source>
</evidence>